<keyword evidence="2" id="KW-0472">Membrane</keyword>
<evidence type="ECO:0000313" key="4">
    <source>
        <dbReference type="WBParaSite" id="Pan_g15733.t1"/>
    </source>
</evidence>
<feature type="transmembrane region" description="Helical" evidence="2">
    <location>
        <begin position="28"/>
        <end position="46"/>
    </location>
</feature>
<evidence type="ECO:0000313" key="3">
    <source>
        <dbReference type="Proteomes" id="UP000492821"/>
    </source>
</evidence>
<evidence type="ECO:0000256" key="1">
    <source>
        <dbReference type="SAM" id="MobiDB-lite"/>
    </source>
</evidence>
<reference evidence="3" key="1">
    <citation type="journal article" date="2013" name="Genetics">
        <title>The draft genome and transcriptome of Panagrellus redivivus are shaped by the harsh demands of a free-living lifestyle.</title>
        <authorList>
            <person name="Srinivasan J."/>
            <person name="Dillman A.R."/>
            <person name="Macchietto M.G."/>
            <person name="Heikkinen L."/>
            <person name="Lakso M."/>
            <person name="Fracchia K.M."/>
            <person name="Antoshechkin I."/>
            <person name="Mortazavi A."/>
            <person name="Wong G."/>
            <person name="Sternberg P.W."/>
        </authorList>
    </citation>
    <scope>NUCLEOTIDE SEQUENCE [LARGE SCALE GENOMIC DNA]</scope>
    <source>
        <strain evidence="3">MT8872</strain>
    </source>
</reference>
<feature type="compositionally biased region" description="Low complexity" evidence="1">
    <location>
        <begin position="115"/>
        <end position="138"/>
    </location>
</feature>
<keyword evidence="2" id="KW-1133">Transmembrane helix</keyword>
<feature type="region of interest" description="Disordered" evidence="1">
    <location>
        <begin position="182"/>
        <end position="206"/>
    </location>
</feature>
<sequence length="206" mass="22198">MTVNLPNAEIPVITTTTLVPTTATSNKAITRTVICVIVILILALVYKVAQFSLIGKNFRIVVISAVVLYCCWYNRRRHQAIPATAPEEDAHQTYEEVPLRDNAVIKSPAPRPKPTHSTPLPTATAATTKPPSTSTTKASNEKAQVDVVQKPAPNVPPTQQTEEPACISIIPASAYGKSSTVLPRSSQVRSKSSVKEIVSIDGSQKF</sequence>
<reference evidence="4" key="2">
    <citation type="submission" date="2020-10" db="UniProtKB">
        <authorList>
            <consortium name="WormBaseParasite"/>
        </authorList>
    </citation>
    <scope>IDENTIFICATION</scope>
</reference>
<organism evidence="3 4">
    <name type="scientific">Panagrellus redivivus</name>
    <name type="common">Microworm</name>
    <dbReference type="NCBI Taxonomy" id="6233"/>
    <lineage>
        <taxon>Eukaryota</taxon>
        <taxon>Metazoa</taxon>
        <taxon>Ecdysozoa</taxon>
        <taxon>Nematoda</taxon>
        <taxon>Chromadorea</taxon>
        <taxon>Rhabditida</taxon>
        <taxon>Tylenchina</taxon>
        <taxon>Panagrolaimomorpha</taxon>
        <taxon>Panagrolaimoidea</taxon>
        <taxon>Panagrolaimidae</taxon>
        <taxon>Panagrellus</taxon>
    </lineage>
</organism>
<protein>
    <submittedName>
        <fullName evidence="4">Flocculation protein FLO11-like</fullName>
    </submittedName>
</protein>
<evidence type="ECO:0000256" key="2">
    <source>
        <dbReference type="SAM" id="Phobius"/>
    </source>
</evidence>
<name>A0A7E4V2S2_PANRE</name>
<dbReference type="AlphaFoldDB" id="A0A7E4V2S2"/>
<keyword evidence="3" id="KW-1185">Reference proteome</keyword>
<feature type="transmembrane region" description="Helical" evidence="2">
    <location>
        <begin position="58"/>
        <end position="75"/>
    </location>
</feature>
<dbReference type="WBParaSite" id="Pan_g15733.t1">
    <property type="protein sequence ID" value="Pan_g15733.t1"/>
    <property type="gene ID" value="Pan_g15733"/>
</dbReference>
<proteinExistence type="predicted"/>
<feature type="region of interest" description="Disordered" evidence="1">
    <location>
        <begin position="105"/>
        <end position="145"/>
    </location>
</feature>
<accession>A0A7E4V2S2</accession>
<dbReference type="Proteomes" id="UP000492821">
    <property type="component" value="Unassembled WGS sequence"/>
</dbReference>
<keyword evidence="2" id="KW-0812">Transmembrane</keyword>